<dbReference type="PANTHER" id="PTHR11061:SF30">
    <property type="entry name" value="TRNA (URACIL(54)-C(5))-METHYLTRANSFERASE"/>
    <property type="match status" value="1"/>
</dbReference>
<dbReference type="Gene3D" id="3.40.50.150">
    <property type="entry name" value="Vaccinia Virus protein VP39"/>
    <property type="match status" value="1"/>
</dbReference>
<dbReference type="OrthoDB" id="9804590at2"/>
<feature type="active site" evidence="5">
    <location>
        <position position="427"/>
    </location>
</feature>
<reference evidence="7 8" key="1">
    <citation type="submission" date="2016-12" db="EMBL/GenBank/DDBJ databases">
        <authorList>
            <person name="Song W.-J."/>
            <person name="Kurnit D.M."/>
        </authorList>
    </citation>
    <scope>NUCLEOTIDE SEQUENCE [LARGE SCALE GENOMIC DNA]</scope>
    <source>
        <strain evidence="7 8">HSG9</strain>
    </source>
</reference>
<dbReference type="EMBL" id="MTBC01000007">
    <property type="protein sequence ID" value="OQD42396.1"/>
    <property type="molecule type" value="Genomic_DNA"/>
</dbReference>
<keyword evidence="3 4" id="KW-0949">S-adenosyl-L-methionine</keyword>
<dbReference type="GO" id="GO:0070041">
    <property type="term" value="F:rRNA (uridine-C5-)-methyltransferase activity"/>
    <property type="evidence" value="ECO:0007669"/>
    <property type="project" value="TreeGrafter"/>
</dbReference>
<dbReference type="Pfam" id="PF05958">
    <property type="entry name" value="tRNA_U5-meth_tr"/>
    <property type="match status" value="1"/>
</dbReference>
<dbReference type="InterPro" id="IPR002792">
    <property type="entry name" value="TRAM_dom"/>
</dbReference>
<feature type="active site" description="Nucleophile" evidence="4">
    <location>
        <position position="427"/>
    </location>
</feature>
<dbReference type="Proteomes" id="UP000191680">
    <property type="component" value="Unassembled WGS sequence"/>
</dbReference>
<dbReference type="SUPFAM" id="SSF53335">
    <property type="entry name" value="S-adenosyl-L-methionine-dependent methyltransferases"/>
    <property type="match status" value="1"/>
</dbReference>
<dbReference type="PROSITE" id="PS01230">
    <property type="entry name" value="TRMA_1"/>
    <property type="match status" value="1"/>
</dbReference>
<evidence type="ECO:0000256" key="5">
    <source>
        <dbReference type="PROSITE-ProRule" id="PRU10015"/>
    </source>
</evidence>
<dbReference type="CDD" id="cd02440">
    <property type="entry name" value="AdoMet_MTases"/>
    <property type="match status" value="1"/>
</dbReference>
<accession>A0A1V6LR10</accession>
<dbReference type="SUPFAM" id="SSF50249">
    <property type="entry name" value="Nucleic acid-binding proteins"/>
    <property type="match status" value="1"/>
</dbReference>
<keyword evidence="2 4" id="KW-0808">Transferase</keyword>
<proteinExistence type="inferred from homology"/>
<keyword evidence="1 4" id="KW-0489">Methyltransferase</keyword>
<comment type="similarity">
    <text evidence="4">Belongs to the class I-like SAM-binding methyltransferase superfamily. RNA M5U methyltransferase family.</text>
</comment>
<dbReference type="Gene3D" id="2.40.50.1070">
    <property type="match status" value="1"/>
</dbReference>
<dbReference type="InterPro" id="IPR030390">
    <property type="entry name" value="MeTrfase_TrmA_AS"/>
</dbReference>
<dbReference type="PANTHER" id="PTHR11061">
    <property type="entry name" value="RNA M5U METHYLTRANSFERASE"/>
    <property type="match status" value="1"/>
</dbReference>
<evidence type="ECO:0000256" key="1">
    <source>
        <dbReference type="ARBA" id="ARBA00022603"/>
    </source>
</evidence>
<feature type="binding site" evidence="4">
    <location>
        <position position="351"/>
    </location>
    <ligand>
        <name>S-adenosyl-L-methionine</name>
        <dbReference type="ChEBI" id="CHEBI:59789"/>
    </ligand>
</feature>
<dbReference type="PROSITE" id="PS51687">
    <property type="entry name" value="SAM_MT_RNA_M5U"/>
    <property type="match status" value="1"/>
</dbReference>
<gene>
    <name evidence="7" type="ORF">BUL40_11570</name>
</gene>
<evidence type="ECO:0000256" key="2">
    <source>
        <dbReference type="ARBA" id="ARBA00022679"/>
    </source>
</evidence>
<dbReference type="PROSITE" id="PS01231">
    <property type="entry name" value="TRMA_2"/>
    <property type="match status" value="1"/>
</dbReference>
<comment type="caution">
    <text evidence="7">The sequence shown here is derived from an EMBL/GenBank/DDBJ whole genome shotgun (WGS) entry which is preliminary data.</text>
</comment>
<sequence>MRRKSRNKLFEKVNVVDAGAKGKSVAKSPDGRVIFLSNAVPGDIVDVQTFKKRKNFFEGTAVHFHELSDKRTTPECEHFGTCGGCKWQHMGYEHQLYYKQKEVEQNLMRIGQLELPEISPILGSKKHYFYRNKMEFSFSDSRWLSLDEIKSDKEIENRNALGFHIPGMWDKILDINKCYLQPDPSNAIRLEAKKFAQEHDLEFFNPRNQTGLLRTLMIRTSTLGEVMVVIQFFKDEKEKITMVLDHLEATFPEITSLQYVVNSKQNDTIYDQEIICYKGRDYIFEEMEGLRFKINAKSFYQTNPEQAYELYKVTRDFANLTGNELVYDLYTGTGTIAQFVAKKAKKVIGIESVPEAIIDAKANAEANNINNAEFFVGDMKNVFDGDFINEHGVPDVIITDPPRDGMHKKVVEQLLNVAPEKIVYVSCNSATQARDLALMDHQYKVVKVQPVDMFPQTHHVENVVLLQKR</sequence>
<feature type="binding site" evidence="4">
    <location>
        <position position="301"/>
    </location>
    <ligand>
        <name>S-adenosyl-L-methionine</name>
        <dbReference type="ChEBI" id="CHEBI:59789"/>
    </ligand>
</feature>
<organism evidence="7 8">
    <name type="scientific">Croceivirga radicis</name>
    <dbReference type="NCBI Taxonomy" id="1929488"/>
    <lineage>
        <taxon>Bacteria</taxon>
        <taxon>Pseudomonadati</taxon>
        <taxon>Bacteroidota</taxon>
        <taxon>Flavobacteriia</taxon>
        <taxon>Flavobacteriales</taxon>
        <taxon>Flavobacteriaceae</taxon>
        <taxon>Croceivirga</taxon>
    </lineage>
</organism>
<dbReference type="Gene3D" id="2.40.50.140">
    <property type="entry name" value="Nucleic acid-binding proteins"/>
    <property type="match status" value="1"/>
</dbReference>
<protein>
    <submittedName>
        <fullName evidence="7">23S rRNA (Uracil(1939)-C(5))-methyltransferase RlmD</fullName>
    </submittedName>
</protein>
<name>A0A1V6LR10_9FLAO</name>
<dbReference type="InterPro" id="IPR010280">
    <property type="entry name" value="U5_MeTrfase_fam"/>
</dbReference>
<dbReference type="RefSeq" id="WP_080319394.1">
    <property type="nucleotide sequence ID" value="NZ_MTBC01000007.1"/>
</dbReference>
<dbReference type="InterPro" id="IPR029063">
    <property type="entry name" value="SAM-dependent_MTases_sf"/>
</dbReference>
<dbReference type="InterPro" id="IPR030391">
    <property type="entry name" value="MeTrfase_TrmA_CS"/>
</dbReference>
<dbReference type="InterPro" id="IPR012340">
    <property type="entry name" value="NA-bd_OB-fold"/>
</dbReference>
<feature type="domain" description="TRAM" evidence="6">
    <location>
        <begin position="3"/>
        <end position="63"/>
    </location>
</feature>
<evidence type="ECO:0000313" key="7">
    <source>
        <dbReference type="EMBL" id="OQD42396.1"/>
    </source>
</evidence>
<dbReference type="AlphaFoldDB" id="A0A1V6LR10"/>
<feature type="binding site" evidence="4">
    <location>
        <position position="400"/>
    </location>
    <ligand>
        <name>S-adenosyl-L-methionine</name>
        <dbReference type="ChEBI" id="CHEBI:59789"/>
    </ligand>
</feature>
<evidence type="ECO:0000256" key="4">
    <source>
        <dbReference type="PROSITE-ProRule" id="PRU01024"/>
    </source>
</evidence>
<dbReference type="FunFam" id="3.40.50.150:FF:000009">
    <property type="entry name" value="23S rRNA (Uracil(1939)-C(5))-methyltransferase RlmD"/>
    <property type="match status" value="1"/>
</dbReference>
<feature type="binding site" evidence="4">
    <location>
        <position position="330"/>
    </location>
    <ligand>
        <name>S-adenosyl-L-methionine</name>
        <dbReference type="ChEBI" id="CHEBI:59789"/>
    </ligand>
</feature>
<dbReference type="GO" id="GO:0070475">
    <property type="term" value="P:rRNA base methylation"/>
    <property type="evidence" value="ECO:0007669"/>
    <property type="project" value="TreeGrafter"/>
</dbReference>
<keyword evidence="8" id="KW-1185">Reference proteome</keyword>
<evidence type="ECO:0000256" key="3">
    <source>
        <dbReference type="ARBA" id="ARBA00022691"/>
    </source>
</evidence>
<evidence type="ECO:0000259" key="6">
    <source>
        <dbReference type="PROSITE" id="PS50926"/>
    </source>
</evidence>
<dbReference type="PROSITE" id="PS50926">
    <property type="entry name" value="TRAM"/>
    <property type="match status" value="1"/>
</dbReference>
<dbReference type="NCBIfam" id="TIGR00479">
    <property type="entry name" value="rumA"/>
    <property type="match status" value="1"/>
</dbReference>
<evidence type="ECO:0000313" key="8">
    <source>
        <dbReference type="Proteomes" id="UP000191680"/>
    </source>
</evidence>